<sequence length="116" mass="12712">MKLRDLVSVCVLVGMAVGQTVDSVQLFLNTDGDVRTGYGPGGYEILVDVNGDIRSTEGCTSEAGWGGLMEGYTLENELVWDCSVDPVFHVLQDADLDGDIDLEDFWVFQQMFTGPR</sequence>
<comment type="caution">
    <text evidence="1">The sequence shown here is derived from an EMBL/GenBank/DDBJ whole genome shotgun (WGS) entry which is preliminary data.</text>
</comment>
<dbReference type="EMBL" id="LJVA01000065">
    <property type="protein sequence ID" value="KPL09534.1"/>
    <property type="molecule type" value="Genomic_DNA"/>
</dbReference>
<dbReference type="AlphaFoldDB" id="A0A0S8JLG4"/>
<protein>
    <submittedName>
        <fullName evidence="1">Uncharacterized protein</fullName>
    </submittedName>
</protein>
<proteinExistence type="predicted"/>
<name>A0A0S8JLG4_UNCT6</name>
<reference evidence="1 2" key="1">
    <citation type="journal article" date="2015" name="Microbiome">
        <title>Genomic resolution of linkages in carbon, nitrogen, and sulfur cycling among widespread estuary sediment bacteria.</title>
        <authorList>
            <person name="Baker B.J."/>
            <person name="Lazar C.S."/>
            <person name="Teske A.P."/>
            <person name="Dick G.J."/>
        </authorList>
    </citation>
    <scope>NUCLEOTIDE SEQUENCE [LARGE SCALE GENOMIC DNA]</scope>
    <source>
        <strain evidence="1">SM1_40</strain>
    </source>
</reference>
<evidence type="ECO:0000313" key="1">
    <source>
        <dbReference type="EMBL" id="KPL09534.1"/>
    </source>
</evidence>
<dbReference type="Proteomes" id="UP000051035">
    <property type="component" value="Unassembled WGS sequence"/>
</dbReference>
<accession>A0A0S8JLG4</accession>
<evidence type="ECO:0000313" key="2">
    <source>
        <dbReference type="Proteomes" id="UP000051035"/>
    </source>
</evidence>
<gene>
    <name evidence="1" type="ORF">AMJ71_06085</name>
</gene>
<organism evidence="1 2">
    <name type="scientific">candidate division TA06 bacterium SM1_40</name>
    <dbReference type="NCBI Taxonomy" id="1703773"/>
    <lineage>
        <taxon>Bacteria</taxon>
        <taxon>Bacteria division TA06</taxon>
    </lineage>
</organism>